<gene>
    <name evidence="2" type="ORF">B0A52_09738</name>
</gene>
<accession>A0A438MRL9</accession>
<dbReference type="VEuPathDB" id="FungiDB:PV10_05221"/>
<evidence type="ECO:0000256" key="1">
    <source>
        <dbReference type="SAM" id="MobiDB-lite"/>
    </source>
</evidence>
<sequence length="489" mass="54414">MSQQSEASNQAGRSTSPLAYSPATFASIGSSGSIQCTHDRAEQDGLQEAKIHKAANDRVSEDKRGHTLFRDYDPSMIASSDILSLGLAGQEYEETHFSNAAAARQYRSLLLGGKAPFDPTIPTTDRARRAHVKALYIAFKTTANCTESEALQRLFKIEHHDNLLVEARCWEIYAQIEAASRFNDNIVEAYEPHKYKYKNHGWNFATRFDKVCEVLASTKSIAKRCFDAPYLVKLIDDPPSNKARTESNRKLNLEKSAMMKRGREAMGEEPTGKRRKTVPTQETAEVPTEPHTPEVQRQETATEAMPRAMSVQRPSMVPAPETPVVRPVGSLPEDDPEYARQAAAAMAHHHMHAMPYRIMGPPQQFTWPSTMPGPGNFPVQTPGQQQPEVDASHHFMPRTDAQVQSSTLPSHGLNPFHHAYNALNQPMPPVQDPSFFTGPLDPNLPLSHERHDSNVRYSVQGTVVTNPSSQRTLPDPNAGLDSVHHYPMN</sequence>
<evidence type="ECO:0000313" key="3">
    <source>
        <dbReference type="Proteomes" id="UP000288859"/>
    </source>
</evidence>
<reference evidence="2 3" key="1">
    <citation type="submission" date="2017-03" db="EMBL/GenBank/DDBJ databases">
        <title>Genomes of endolithic fungi from Antarctica.</title>
        <authorList>
            <person name="Coleine C."/>
            <person name="Masonjones S."/>
            <person name="Stajich J.E."/>
        </authorList>
    </citation>
    <scope>NUCLEOTIDE SEQUENCE [LARGE SCALE GENOMIC DNA]</scope>
    <source>
        <strain evidence="2 3">CCFEE 6314</strain>
    </source>
</reference>
<evidence type="ECO:0000313" key="2">
    <source>
        <dbReference type="EMBL" id="RVX66307.1"/>
    </source>
</evidence>
<proteinExistence type="predicted"/>
<dbReference type="Proteomes" id="UP000288859">
    <property type="component" value="Unassembled WGS sequence"/>
</dbReference>
<feature type="region of interest" description="Disordered" evidence="1">
    <location>
        <begin position="464"/>
        <end position="489"/>
    </location>
</feature>
<feature type="compositionally biased region" description="Basic and acidic residues" evidence="1">
    <location>
        <begin position="243"/>
        <end position="253"/>
    </location>
</feature>
<feature type="compositionally biased region" description="Basic and acidic residues" evidence="1">
    <location>
        <begin position="261"/>
        <end position="272"/>
    </location>
</feature>
<dbReference type="OrthoDB" id="4851482at2759"/>
<name>A0A438MRL9_EXOME</name>
<dbReference type="AlphaFoldDB" id="A0A438MRL9"/>
<feature type="region of interest" description="Disordered" evidence="1">
    <location>
        <begin position="237"/>
        <end position="335"/>
    </location>
</feature>
<protein>
    <submittedName>
        <fullName evidence="2">Uncharacterized protein</fullName>
    </submittedName>
</protein>
<organism evidence="2 3">
    <name type="scientific">Exophiala mesophila</name>
    <name type="common">Black yeast-like fungus</name>
    <dbReference type="NCBI Taxonomy" id="212818"/>
    <lineage>
        <taxon>Eukaryota</taxon>
        <taxon>Fungi</taxon>
        <taxon>Dikarya</taxon>
        <taxon>Ascomycota</taxon>
        <taxon>Pezizomycotina</taxon>
        <taxon>Eurotiomycetes</taxon>
        <taxon>Chaetothyriomycetidae</taxon>
        <taxon>Chaetothyriales</taxon>
        <taxon>Herpotrichiellaceae</taxon>
        <taxon>Exophiala</taxon>
    </lineage>
</organism>
<comment type="caution">
    <text evidence="2">The sequence shown here is derived from an EMBL/GenBank/DDBJ whole genome shotgun (WGS) entry which is preliminary data.</text>
</comment>
<dbReference type="EMBL" id="NAJM01000064">
    <property type="protein sequence ID" value="RVX66307.1"/>
    <property type="molecule type" value="Genomic_DNA"/>
</dbReference>